<dbReference type="EMBL" id="FWDM01000022">
    <property type="protein sequence ID" value="SLM13803.1"/>
    <property type="molecule type" value="Genomic_DNA"/>
</dbReference>
<reference evidence="2" key="1">
    <citation type="submission" date="2017-02" db="EMBL/GenBank/DDBJ databases">
        <authorList>
            <person name="Regsiter A."/>
            <person name="William W."/>
        </authorList>
    </citation>
    <scope>NUCLEOTIDE SEQUENCE</scope>
    <source>
        <strain evidence="2">Bib</strain>
    </source>
</reference>
<gene>
    <name evidence="2" type="ORF">SPIROBIBN47_290210</name>
</gene>
<evidence type="ECO:0000259" key="1">
    <source>
        <dbReference type="SMART" id="SM00849"/>
    </source>
</evidence>
<evidence type="ECO:0000313" key="2">
    <source>
        <dbReference type="EMBL" id="SLM13803.1"/>
    </source>
</evidence>
<dbReference type="AlphaFoldDB" id="A0A3P3XJK9"/>
<proteinExistence type="predicted"/>
<accession>A0A3P3XJK9</accession>
<dbReference type="Pfam" id="PF23023">
    <property type="entry name" value="Anti-Pycsar_Apyc1"/>
    <property type="match status" value="1"/>
</dbReference>
<dbReference type="EC" id="3.1.26.11" evidence="2"/>
<dbReference type="SUPFAM" id="SSF56281">
    <property type="entry name" value="Metallo-hydrolase/oxidoreductase"/>
    <property type="match status" value="1"/>
</dbReference>
<dbReference type="PANTHER" id="PTHR46018">
    <property type="entry name" value="ZINC PHOSPHODIESTERASE ELAC PROTEIN 1"/>
    <property type="match status" value="1"/>
</dbReference>
<protein>
    <submittedName>
        <fullName evidence="2">Putative Ribonuclease Z</fullName>
        <ecNumber evidence="2">3.1.26.11</ecNumber>
    </submittedName>
</protein>
<dbReference type="InterPro" id="IPR001279">
    <property type="entry name" value="Metallo-B-lactamas"/>
</dbReference>
<name>A0A3P3XJK9_9SPIR</name>
<dbReference type="PANTHER" id="PTHR46018:SF7">
    <property type="entry name" value="RIBONUCLEASE Z"/>
    <property type="match status" value="1"/>
</dbReference>
<dbReference type="InterPro" id="IPR036866">
    <property type="entry name" value="RibonucZ/Hydroxyglut_hydro"/>
</dbReference>
<keyword evidence="2" id="KW-0378">Hydrolase</keyword>
<dbReference type="Gene3D" id="3.60.15.10">
    <property type="entry name" value="Ribonuclease Z/Hydroxyacylglutathione hydrolase-like"/>
    <property type="match status" value="1"/>
</dbReference>
<dbReference type="GO" id="GO:0042781">
    <property type="term" value="F:3'-tRNA processing endoribonuclease activity"/>
    <property type="evidence" value="ECO:0007669"/>
    <property type="project" value="UniProtKB-EC"/>
</dbReference>
<sequence length="251" mass="28099">MRLCFFGTSSAIPSARNGYTSFLIELANKTVLVDTGDNAIRSMLEMGRDPMMLDAIILTHEHADHLGAFPAFIAALECMNRTKKLLVIMQPELEKRVLTLLALFDYYPEQLHFELEFAAEWHTDGLKIDLLPGNHSKFTMMPRFVADNRTLLYTADTRYKAGQYAALGAACHTLIHEATYSHPKLPQDTRHSSALEAGMAASEIGARNLFLCHFQDDAYKNPTEPAIEAAQSFGGEIIVPGLMQWYTIKED</sequence>
<feature type="domain" description="Metallo-beta-lactamase" evidence="1">
    <location>
        <begin position="18"/>
        <end position="199"/>
    </location>
</feature>
<organism evidence="2">
    <name type="scientific">uncultured spirochete</name>
    <dbReference type="NCBI Taxonomy" id="156406"/>
    <lineage>
        <taxon>Bacteria</taxon>
        <taxon>Pseudomonadati</taxon>
        <taxon>Spirochaetota</taxon>
        <taxon>Spirochaetia</taxon>
        <taxon>Spirochaetales</taxon>
        <taxon>environmental samples</taxon>
    </lineage>
</organism>
<dbReference type="SMART" id="SM00849">
    <property type="entry name" value="Lactamase_B"/>
    <property type="match status" value="1"/>
</dbReference>